<comment type="caution">
    <text evidence="1">The sequence shown here is derived from an EMBL/GenBank/DDBJ whole genome shotgun (WGS) entry which is preliminary data.</text>
</comment>
<sequence length="40" mass="4452">MARFITEFLFLAKNTTGASLQINYFNNPTSVVITIVLFGV</sequence>
<proteinExistence type="predicted"/>
<accession>A0AB74R3N9</accession>
<dbReference type="Proteomes" id="UP000372533">
    <property type="component" value="Unassembled WGS sequence"/>
</dbReference>
<dbReference type="EMBL" id="CAAJVP010000008">
    <property type="protein sequence ID" value="VHY07480.1"/>
    <property type="molecule type" value="Genomic_DNA"/>
</dbReference>
<organism evidence="1 2">
    <name type="scientific">Clostridioides difficile</name>
    <name type="common">Peptoclostridium difficile</name>
    <dbReference type="NCBI Taxonomy" id="1496"/>
    <lineage>
        <taxon>Bacteria</taxon>
        <taxon>Bacillati</taxon>
        <taxon>Bacillota</taxon>
        <taxon>Clostridia</taxon>
        <taxon>Peptostreptococcales</taxon>
        <taxon>Peptostreptococcaceae</taxon>
        <taxon>Clostridioides</taxon>
    </lineage>
</organism>
<evidence type="ECO:0000313" key="2">
    <source>
        <dbReference type="Proteomes" id="UP000372533"/>
    </source>
</evidence>
<reference evidence="1 2" key="1">
    <citation type="submission" date="2019-04" db="EMBL/GenBank/DDBJ databases">
        <authorList>
            <consortium name="Pathogen Informatics"/>
        </authorList>
    </citation>
    <scope>NUCLEOTIDE SEQUENCE [LARGE SCALE GENOMIC DNA]</scope>
    <source>
        <strain evidence="2">tl291</strain>
    </source>
</reference>
<evidence type="ECO:0000313" key="1">
    <source>
        <dbReference type="EMBL" id="VHY07480.1"/>
    </source>
</evidence>
<dbReference type="AlphaFoldDB" id="A0AB74R3N9"/>
<protein>
    <submittedName>
        <fullName evidence="1">Uncharacterized protein</fullName>
    </submittedName>
</protein>
<gene>
    <name evidence="1" type="ORF">SAMEA1402366_01974</name>
</gene>
<name>A0AB74R3N9_CLODI</name>